<keyword evidence="9" id="KW-1185">Reference proteome</keyword>
<dbReference type="CDD" id="cd04206">
    <property type="entry name" value="CuRO_1_LCC_like"/>
    <property type="match status" value="1"/>
</dbReference>
<keyword evidence="3" id="KW-0560">Oxidoreductase</keyword>
<dbReference type="PANTHER" id="PTHR11709">
    <property type="entry name" value="MULTI-COPPER OXIDASE"/>
    <property type="match status" value="1"/>
</dbReference>
<dbReference type="RefSeq" id="XP_013891905.1">
    <property type="nucleotide sequence ID" value="XM_014036451.1"/>
</dbReference>
<dbReference type="Gene3D" id="2.60.40.420">
    <property type="entry name" value="Cupredoxins - blue copper proteins"/>
    <property type="match status" value="1"/>
</dbReference>
<dbReference type="KEGG" id="mng:MNEG_15078"/>
<dbReference type="EMBL" id="KK105226">
    <property type="protein sequence ID" value="KIY92885.1"/>
    <property type="molecule type" value="Genomic_DNA"/>
</dbReference>
<dbReference type="GO" id="GO:0005507">
    <property type="term" value="F:copper ion binding"/>
    <property type="evidence" value="ECO:0007669"/>
    <property type="project" value="InterPro"/>
</dbReference>
<organism evidence="8 9">
    <name type="scientific">Monoraphidium neglectum</name>
    <dbReference type="NCBI Taxonomy" id="145388"/>
    <lineage>
        <taxon>Eukaryota</taxon>
        <taxon>Viridiplantae</taxon>
        <taxon>Chlorophyta</taxon>
        <taxon>core chlorophytes</taxon>
        <taxon>Chlorophyceae</taxon>
        <taxon>CS clade</taxon>
        <taxon>Sphaeropleales</taxon>
        <taxon>Selenastraceae</taxon>
        <taxon>Monoraphidium</taxon>
    </lineage>
</organism>
<sequence length="183" mass="19222">MSLLAVLLLALTAQAAADAAPKPGTPKMPAVPKLQIKASPAPAAAPSKAAPAPAKPVTPAQPSGNPPRLVPEAAPAGVWRYTLRVTAGVVAPDCGGTRKALLINNMFQPTMEVASGDTLEVMVTNNIPSDWVDITNNGSISIHWHGFHLIGNPWYDGTAYIAQCPIPRGQSFLYRFQVNEPEG</sequence>
<dbReference type="InterPro" id="IPR045087">
    <property type="entry name" value="Cu-oxidase_fam"/>
</dbReference>
<reference evidence="8 9" key="1">
    <citation type="journal article" date="2013" name="BMC Genomics">
        <title>Reconstruction of the lipid metabolism for the microalga Monoraphidium neglectum from its genome sequence reveals characteristics suitable for biofuel production.</title>
        <authorList>
            <person name="Bogen C."/>
            <person name="Al-Dilaimi A."/>
            <person name="Albersmeier A."/>
            <person name="Wichmann J."/>
            <person name="Grundmann M."/>
            <person name="Rupp O."/>
            <person name="Lauersen K.J."/>
            <person name="Blifernez-Klassen O."/>
            <person name="Kalinowski J."/>
            <person name="Goesmann A."/>
            <person name="Mussgnug J.H."/>
            <person name="Kruse O."/>
        </authorList>
    </citation>
    <scope>NUCLEOTIDE SEQUENCE [LARGE SCALE GENOMIC DNA]</scope>
    <source>
        <strain evidence="8 9">SAG 48.87</strain>
    </source>
</reference>
<keyword evidence="2" id="KW-0479">Metal-binding</keyword>
<dbReference type="GeneID" id="25732703"/>
<evidence type="ECO:0000256" key="3">
    <source>
        <dbReference type="ARBA" id="ARBA00023002"/>
    </source>
</evidence>
<dbReference type="GO" id="GO:0016491">
    <property type="term" value="F:oxidoreductase activity"/>
    <property type="evidence" value="ECO:0007669"/>
    <property type="project" value="UniProtKB-KW"/>
</dbReference>
<keyword evidence="4" id="KW-0186">Copper</keyword>
<evidence type="ECO:0000313" key="8">
    <source>
        <dbReference type="EMBL" id="KIY92885.1"/>
    </source>
</evidence>
<evidence type="ECO:0000256" key="2">
    <source>
        <dbReference type="ARBA" id="ARBA00022723"/>
    </source>
</evidence>
<dbReference type="OrthoDB" id="679880at2759"/>
<name>A0A0D2MC79_9CHLO</name>
<feature type="signal peptide" evidence="6">
    <location>
        <begin position="1"/>
        <end position="19"/>
    </location>
</feature>
<evidence type="ECO:0000313" key="9">
    <source>
        <dbReference type="Proteomes" id="UP000054498"/>
    </source>
</evidence>
<protein>
    <submittedName>
        <fullName evidence="8">Laccase-4</fullName>
    </submittedName>
</protein>
<evidence type="ECO:0000256" key="5">
    <source>
        <dbReference type="SAM" id="MobiDB-lite"/>
    </source>
</evidence>
<dbReference type="SUPFAM" id="SSF49503">
    <property type="entry name" value="Cupredoxins"/>
    <property type="match status" value="1"/>
</dbReference>
<feature type="compositionally biased region" description="Low complexity" evidence="5">
    <location>
        <begin position="38"/>
        <end position="52"/>
    </location>
</feature>
<gene>
    <name evidence="8" type="ORF">MNEG_15078</name>
</gene>
<feature type="chain" id="PRO_5002264671" evidence="6">
    <location>
        <begin position="20"/>
        <end position="183"/>
    </location>
</feature>
<dbReference type="PANTHER" id="PTHR11709:SF394">
    <property type="entry name" value="FI03373P-RELATED"/>
    <property type="match status" value="1"/>
</dbReference>
<dbReference type="InterPro" id="IPR011707">
    <property type="entry name" value="Cu-oxidase-like_N"/>
</dbReference>
<feature type="region of interest" description="Disordered" evidence="5">
    <location>
        <begin position="38"/>
        <end position="71"/>
    </location>
</feature>
<feature type="domain" description="Plastocyanin-like" evidence="7">
    <location>
        <begin position="85"/>
        <end position="183"/>
    </location>
</feature>
<evidence type="ECO:0000256" key="6">
    <source>
        <dbReference type="SAM" id="SignalP"/>
    </source>
</evidence>
<dbReference type="STRING" id="145388.A0A0D2MC79"/>
<evidence type="ECO:0000256" key="1">
    <source>
        <dbReference type="ARBA" id="ARBA00010609"/>
    </source>
</evidence>
<proteinExistence type="inferred from homology"/>
<evidence type="ECO:0000259" key="7">
    <source>
        <dbReference type="Pfam" id="PF07732"/>
    </source>
</evidence>
<comment type="similarity">
    <text evidence="1">Belongs to the multicopper oxidase family.</text>
</comment>
<keyword evidence="6" id="KW-0732">Signal</keyword>
<dbReference type="InterPro" id="IPR008972">
    <property type="entry name" value="Cupredoxin"/>
</dbReference>
<dbReference type="Proteomes" id="UP000054498">
    <property type="component" value="Unassembled WGS sequence"/>
</dbReference>
<dbReference type="Pfam" id="PF07732">
    <property type="entry name" value="Cu-oxidase_3"/>
    <property type="match status" value="1"/>
</dbReference>
<evidence type="ECO:0000256" key="4">
    <source>
        <dbReference type="ARBA" id="ARBA00023008"/>
    </source>
</evidence>
<accession>A0A0D2MC79</accession>
<dbReference type="AlphaFoldDB" id="A0A0D2MC79"/>